<keyword evidence="2" id="KW-1185">Reference proteome</keyword>
<organism evidence="1 2">
    <name type="scientific">Lupinus albus</name>
    <name type="common">White lupine</name>
    <name type="synonym">Lupinus termis</name>
    <dbReference type="NCBI Taxonomy" id="3870"/>
    <lineage>
        <taxon>Eukaryota</taxon>
        <taxon>Viridiplantae</taxon>
        <taxon>Streptophyta</taxon>
        <taxon>Embryophyta</taxon>
        <taxon>Tracheophyta</taxon>
        <taxon>Spermatophyta</taxon>
        <taxon>Magnoliopsida</taxon>
        <taxon>eudicotyledons</taxon>
        <taxon>Gunneridae</taxon>
        <taxon>Pentapetalae</taxon>
        <taxon>rosids</taxon>
        <taxon>fabids</taxon>
        <taxon>Fabales</taxon>
        <taxon>Fabaceae</taxon>
        <taxon>Papilionoideae</taxon>
        <taxon>50 kb inversion clade</taxon>
        <taxon>genistoids sensu lato</taxon>
        <taxon>core genistoids</taxon>
        <taxon>Genisteae</taxon>
        <taxon>Lupinus</taxon>
    </lineage>
</organism>
<proteinExistence type="predicted"/>
<sequence>MSLSSYILYHHHHVPLGLNHPTNLKAPSLLPLLFFTLHHMHQTKQKKRELLINFRYMFLSKGKNTFSSTTTTIVLYLVSDH</sequence>
<comment type="caution">
    <text evidence="1">The sequence shown here is derived from an EMBL/GenBank/DDBJ whole genome shotgun (WGS) entry which is preliminary data.</text>
</comment>
<reference evidence="2" key="1">
    <citation type="journal article" date="2020" name="Nat. Commun.">
        <title>Genome sequence of the cluster root forming white lupin.</title>
        <authorList>
            <person name="Hufnagel B."/>
            <person name="Marques A."/>
            <person name="Soriano A."/>
            <person name="Marques L."/>
            <person name="Divol F."/>
            <person name="Doumas P."/>
            <person name="Sallet E."/>
            <person name="Mancinotti D."/>
            <person name="Carrere S."/>
            <person name="Marande W."/>
            <person name="Arribat S."/>
            <person name="Keller J."/>
            <person name="Huneau C."/>
            <person name="Blein T."/>
            <person name="Aime D."/>
            <person name="Laguerre M."/>
            <person name="Taylor J."/>
            <person name="Schubert V."/>
            <person name="Nelson M."/>
            <person name="Geu-Flores F."/>
            <person name="Crespi M."/>
            <person name="Gallardo-Guerrero K."/>
            <person name="Delaux P.-M."/>
            <person name="Salse J."/>
            <person name="Berges H."/>
            <person name="Guyot R."/>
            <person name="Gouzy J."/>
            <person name="Peret B."/>
        </authorList>
    </citation>
    <scope>NUCLEOTIDE SEQUENCE [LARGE SCALE GENOMIC DNA]</scope>
    <source>
        <strain evidence="2">cv. Amiga</strain>
    </source>
</reference>
<evidence type="ECO:0000313" key="2">
    <source>
        <dbReference type="Proteomes" id="UP000447434"/>
    </source>
</evidence>
<protein>
    <submittedName>
        <fullName evidence="1">Uncharacterized protein</fullName>
    </submittedName>
</protein>
<dbReference type="AlphaFoldDB" id="A0A6A4QF83"/>
<evidence type="ECO:0000313" key="1">
    <source>
        <dbReference type="EMBL" id="KAE9612758.1"/>
    </source>
</evidence>
<accession>A0A6A4QF83</accession>
<name>A0A6A4QF83_LUPAL</name>
<dbReference type="EMBL" id="WOCE01000006">
    <property type="protein sequence ID" value="KAE9612758.1"/>
    <property type="molecule type" value="Genomic_DNA"/>
</dbReference>
<dbReference type="Proteomes" id="UP000447434">
    <property type="component" value="Chromosome 6"/>
</dbReference>
<gene>
    <name evidence="1" type="ORF">Lalb_Chr06g0176461</name>
</gene>